<dbReference type="HAMAP" id="MF_00214">
    <property type="entry name" value="AroD"/>
    <property type="match status" value="1"/>
</dbReference>
<dbReference type="Gene3D" id="3.20.20.70">
    <property type="entry name" value="Aldolase class I"/>
    <property type="match status" value="1"/>
</dbReference>
<evidence type="ECO:0000256" key="4">
    <source>
        <dbReference type="HAMAP-Rule" id="MF_00214"/>
    </source>
</evidence>
<dbReference type="SUPFAM" id="SSF51569">
    <property type="entry name" value="Aldolase"/>
    <property type="match status" value="1"/>
</dbReference>
<feature type="active site" description="Proton donor/acceptor" evidence="4">
    <location>
        <position position="115"/>
    </location>
</feature>
<dbReference type="CDD" id="cd00502">
    <property type="entry name" value="DHQase_I"/>
    <property type="match status" value="1"/>
</dbReference>
<keyword evidence="2 4" id="KW-0456">Lyase</keyword>
<feature type="active site" description="Schiff-base intermediate with substrate" evidence="4">
    <location>
        <position position="142"/>
    </location>
</feature>
<protein>
    <recommendedName>
        <fullName evidence="4">3-dehydroquinate dehydratase</fullName>
        <shortName evidence="4">3-dehydroquinase</shortName>
        <ecNumber evidence="4">4.2.1.10</ecNumber>
    </recommendedName>
    <alternativeName>
        <fullName evidence="4">Type I DHQase</fullName>
    </alternativeName>
    <alternativeName>
        <fullName evidence="4">Type I dehydroquinase</fullName>
        <shortName evidence="4">DHQ1</shortName>
    </alternativeName>
</protein>
<name>A0AAE3P4B4_9BACT</name>
<comment type="function">
    <text evidence="4">Involved in the third step of the chorismate pathway, which leads to the biosynthesis of aromatic amino acids. Catalyzes the cis-dehydration of 3-dehydroquinate (DHQ) and introduces the first double bond of the aromatic ring to yield 3-dehydroshikimate.</text>
</comment>
<evidence type="ECO:0000256" key="3">
    <source>
        <dbReference type="ARBA" id="ARBA00023270"/>
    </source>
</evidence>
<accession>A0AAE3P4B4</accession>
<comment type="similarity">
    <text evidence="4">Belongs to the type-I 3-dehydroquinase family.</text>
</comment>
<dbReference type="Pfam" id="PF01487">
    <property type="entry name" value="DHquinase_I"/>
    <property type="match status" value="1"/>
</dbReference>
<dbReference type="GO" id="GO:0008652">
    <property type="term" value="P:amino acid biosynthetic process"/>
    <property type="evidence" value="ECO:0007669"/>
    <property type="project" value="UniProtKB-KW"/>
</dbReference>
<comment type="caution">
    <text evidence="5">The sequence shown here is derived from an EMBL/GenBank/DDBJ whole genome shotgun (WGS) entry which is preliminary data.</text>
</comment>
<organism evidence="5 6">
    <name type="scientific">Candidatus Thermodesulfobacterium syntrophicum</name>
    <dbReference type="NCBI Taxonomy" id="3060442"/>
    <lineage>
        <taxon>Bacteria</taxon>
        <taxon>Pseudomonadati</taxon>
        <taxon>Thermodesulfobacteriota</taxon>
        <taxon>Thermodesulfobacteria</taxon>
        <taxon>Thermodesulfobacteriales</taxon>
        <taxon>Thermodesulfobacteriaceae</taxon>
        <taxon>Thermodesulfobacterium</taxon>
    </lineage>
</organism>
<keyword evidence="4" id="KW-0028">Amino-acid biosynthesis</keyword>
<feature type="binding site" evidence="4">
    <location>
        <begin position="29"/>
        <end position="31"/>
    </location>
    <ligand>
        <name>3-dehydroquinate</name>
        <dbReference type="ChEBI" id="CHEBI:32364"/>
    </ligand>
</feature>
<feature type="binding site" evidence="4">
    <location>
        <position position="208"/>
    </location>
    <ligand>
        <name>3-dehydroquinate</name>
        <dbReference type="ChEBI" id="CHEBI:32364"/>
    </ligand>
</feature>
<keyword evidence="3 4" id="KW-0704">Schiff base</keyword>
<keyword evidence="4" id="KW-0057">Aromatic amino acid biosynthesis</keyword>
<reference evidence="5" key="1">
    <citation type="submission" date="2022-11" db="EMBL/GenBank/DDBJ databases">
        <title>Candidatus Alkanophaga archaea from heated hydrothermal vent sediment oxidize petroleum alkanes.</title>
        <authorList>
            <person name="Zehnle H."/>
            <person name="Laso-Perez R."/>
            <person name="Lipp J."/>
            <person name="Teske A."/>
            <person name="Wegener G."/>
        </authorList>
    </citation>
    <scope>NUCLEOTIDE SEQUENCE</scope>
    <source>
        <strain evidence="5">MCA70</strain>
    </source>
</reference>
<dbReference type="PANTHER" id="PTHR43699">
    <property type="entry name" value="3-DEHYDROQUINATE DEHYDRATASE"/>
    <property type="match status" value="1"/>
</dbReference>
<comment type="caution">
    <text evidence="4">Lacks conserved residue(s) required for the propagation of feature annotation.</text>
</comment>
<dbReference type="GO" id="GO:0003855">
    <property type="term" value="F:3-dehydroquinate dehydratase activity"/>
    <property type="evidence" value="ECO:0007669"/>
    <property type="project" value="UniProtKB-UniRule"/>
</dbReference>
<sequence length="226" mass="26745">MFCLTLAENTCKRLFKKIERGVKYTDFFEIRADKLKDLKTSHLETLLKLPYKFLFTFRSHEEGGFGNFPDKFRLEWILWALKQNFYLVDIEWKLFKKFPHEFKDLDFNKILFSYHNFKKLPSERYLLGLLSEMEKKGVKRAKIVCMCNNLEDSFKLLKFIFLAKERKIELVAFGMGEKGKISRILSLFCGSPFTYVVLSKKEAVAPGQLDIKSAIRVYNVIKEIME</sequence>
<evidence type="ECO:0000313" key="5">
    <source>
        <dbReference type="EMBL" id="MDF2953435.1"/>
    </source>
</evidence>
<comment type="catalytic activity">
    <reaction evidence="1 4">
        <text>3-dehydroquinate = 3-dehydroshikimate + H2O</text>
        <dbReference type="Rhea" id="RHEA:21096"/>
        <dbReference type="ChEBI" id="CHEBI:15377"/>
        <dbReference type="ChEBI" id="CHEBI:16630"/>
        <dbReference type="ChEBI" id="CHEBI:32364"/>
        <dbReference type="EC" id="4.2.1.10"/>
    </reaction>
</comment>
<dbReference type="EMBL" id="JAPHEG010000003">
    <property type="protein sequence ID" value="MDF2953435.1"/>
    <property type="molecule type" value="Genomic_DNA"/>
</dbReference>
<evidence type="ECO:0000256" key="1">
    <source>
        <dbReference type="ARBA" id="ARBA00001864"/>
    </source>
</evidence>
<comment type="pathway">
    <text evidence="4">Metabolic intermediate biosynthesis; chorismate biosynthesis; chorismate from D-erythrose 4-phosphate and phosphoenolpyruvate: step 3/7.</text>
</comment>
<gene>
    <name evidence="4" type="primary">aroD</name>
    <name evidence="5" type="ORF">OD816_000680</name>
</gene>
<dbReference type="InterPro" id="IPR013785">
    <property type="entry name" value="Aldolase_TIM"/>
</dbReference>
<dbReference type="GO" id="GO:0009423">
    <property type="term" value="P:chorismate biosynthetic process"/>
    <property type="evidence" value="ECO:0007669"/>
    <property type="project" value="UniProtKB-UniRule"/>
</dbReference>
<dbReference type="EC" id="4.2.1.10" evidence="4"/>
<comment type="subunit">
    <text evidence="4">Homodimer.</text>
</comment>
<dbReference type="PANTHER" id="PTHR43699:SF1">
    <property type="entry name" value="3-DEHYDROQUINATE DEHYDRATASE"/>
    <property type="match status" value="1"/>
</dbReference>
<evidence type="ECO:0000256" key="2">
    <source>
        <dbReference type="ARBA" id="ARBA00023239"/>
    </source>
</evidence>
<dbReference type="AlphaFoldDB" id="A0AAE3P4B4"/>
<dbReference type="InterPro" id="IPR050146">
    <property type="entry name" value="Type-I_3-dehydroquinase"/>
</dbReference>
<dbReference type="InterPro" id="IPR001381">
    <property type="entry name" value="DHquinase_I"/>
</dbReference>
<dbReference type="Proteomes" id="UP001144110">
    <property type="component" value="Unassembled WGS sequence"/>
</dbReference>
<proteinExistence type="inferred from homology"/>
<feature type="binding site" evidence="4">
    <location>
        <position position="58"/>
    </location>
    <ligand>
        <name>3-dehydroquinate</name>
        <dbReference type="ChEBI" id="CHEBI:32364"/>
    </ligand>
</feature>
<dbReference type="GO" id="GO:0009073">
    <property type="term" value="P:aromatic amino acid family biosynthetic process"/>
    <property type="evidence" value="ECO:0007669"/>
    <property type="project" value="UniProtKB-KW"/>
</dbReference>
<feature type="binding site" evidence="4">
    <location>
        <position position="183"/>
    </location>
    <ligand>
        <name>3-dehydroquinate</name>
        <dbReference type="ChEBI" id="CHEBI:32364"/>
    </ligand>
</feature>
<evidence type="ECO:0000313" key="6">
    <source>
        <dbReference type="Proteomes" id="UP001144110"/>
    </source>
</evidence>
<dbReference type="GO" id="GO:0046279">
    <property type="term" value="P:3,4-dihydroxybenzoate biosynthetic process"/>
    <property type="evidence" value="ECO:0007669"/>
    <property type="project" value="TreeGrafter"/>
</dbReference>